<dbReference type="Pfam" id="PF00691">
    <property type="entry name" value="OmpA"/>
    <property type="match status" value="1"/>
</dbReference>
<dbReference type="InterPro" id="IPR006664">
    <property type="entry name" value="OMP_bac"/>
</dbReference>
<evidence type="ECO:0000256" key="5">
    <source>
        <dbReference type="SAM" id="MobiDB-lite"/>
    </source>
</evidence>
<reference evidence="8 9" key="1">
    <citation type="journal article" date="2014" name="Nature">
        <title>An environmental bacterial taxon with a large and distinct metabolic repertoire.</title>
        <authorList>
            <person name="Wilson M.C."/>
            <person name="Mori T."/>
            <person name="Ruckert C."/>
            <person name="Uria A.R."/>
            <person name="Helf M.J."/>
            <person name="Takada K."/>
            <person name="Gernert C."/>
            <person name="Steffens U.A."/>
            <person name="Heycke N."/>
            <person name="Schmitt S."/>
            <person name="Rinke C."/>
            <person name="Helfrich E.J."/>
            <person name="Brachmann A.O."/>
            <person name="Gurgui C."/>
            <person name="Wakimoto T."/>
            <person name="Kracht M."/>
            <person name="Crusemann M."/>
            <person name="Hentschel U."/>
            <person name="Abe I."/>
            <person name="Matsunaga S."/>
            <person name="Kalinowski J."/>
            <person name="Takeyama H."/>
            <person name="Piel J."/>
        </authorList>
    </citation>
    <scope>NUCLEOTIDE SEQUENCE [LARGE SCALE GENOMIC DNA]</scope>
    <source>
        <strain evidence="9">TSY1</strain>
    </source>
</reference>
<dbReference type="SUPFAM" id="SSF103088">
    <property type="entry name" value="OmpA-like"/>
    <property type="match status" value="1"/>
</dbReference>
<dbReference type="InterPro" id="IPR027367">
    <property type="entry name" value="Gly-zipper_YMGG"/>
</dbReference>
<sequence>MNDLGIRNCISLMAIVVLLSSCATVGDGDKTLKGAGIGALGGAAAGAIIGAASGNPGKGAIIGAAAGAAVGTVTGVVLDSQEERLRKAGIRAERDRQGNLLVRLAGDHLRFDTDRADLMPSGVEQLALISGILRDYPENRINIMGHTDSVGSEDYNQRLSQARADTVRVTLLQQGVAPRSILSATGYGESQPIADNASPEGRAQNRRVELSIRIDEAEASQNQAEREHYSRRRY</sequence>
<proteinExistence type="predicted"/>
<dbReference type="Proteomes" id="UP000019141">
    <property type="component" value="Unassembled WGS sequence"/>
</dbReference>
<dbReference type="InterPro" id="IPR036737">
    <property type="entry name" value="OmpA-like_sf"/>
</dbReference>
<feature type="transmembrane region" description="Helical" evidence="6">
    <location>
        <begin position="34"/>
        <end position="52"/>
    </location>
</feature>
<evidence type="ECO:0000256" key="2">
    <source>
        <dbReference type="ARBA" id="ARBA00023136"/>
    </source>
</evidence>
<protein>
    <recommendedName>
        <fullName evidence="7">OmpA-like domain-containing protein</fullName>
    </recommendedName>
</protein>
<keyword evidence="6" id="KW-0812">Transmembrane</keyword>
<dbReference type="PROSITE" id="PS51257">
    <property type="entry name" value="PROKAR_LIPOPROTEIN"/>
    <property type="match status" value="1"/>
</dbReference>
<feature type="region of interest" description="Disordered" evidence="5">
    <location>
        <begin position="186"/>
        <end position="205"/>
    </location>
</feature>
<accession>W4L7V9</accession>
<dbReference type="CDD" id="cd07185">
    <property type="entry name" value="OmpA_C-like"/>
    <property type="match status" value="1"/>
</dbReference>
<organism evidence="8 9">
    <name type="scientific">Entotheonella factor</name>
    <dbReference type="NCBI Taxonomy" id="1429438"/>
    <lineage>
        <taxon>Bacteria</taxon>
        <taxon>Pseudomonadati</taxon>
        <taxon>Nitrospinota/Tectimicrobiota group</taxon>
        <taxon>Candidatus Tectimicrobiota</taxon>
        <taxon>Candidatus Entotheonellia</taxon>
        <taxon>Candidatus Entotheonellales</taxon>
        <taxon>Candidatus Entotheonellaceae</taxon>
        <taxon>Candidatus Entotheonella</taxon>
    </lineage>
</organism>
<dbReference type="EMBL" id="AZHW01001240">
    <property type="protein sequence ID" value="ETW93426.1"/>
    <property type="molecule type" value="Genomic_DNA"/>
</dbReference>
<evidence type="ECO:0000313" key="9">
    <source>
        <dbReference type="Proteomes" id="UP000019141"/>
    </source>
</evidence>
<dbReference type="InterPro" id="IPR006665">
    <property type="entry name" value="OmpA-like"/>
</dbReference>
<dbReference type="AlphaFoldDB" id="W4L7V9"/>
<dbReference type="Pfam" id="PF13441">
    <property type="entry name" value="Gly-zipper_YMGG"/>
    <property type="match status" value="1"/>
</dbReference>
<dbReference type="InterPro" id="IPR050330">
    <property type="entry name" value="Bact_OuterMem_StrucFunc"/>
</dbReference>
<dbReference type="PRINTS" id="PR01021">
    <property type="entry name" value="OMPADOMAIN"/>
</dbReference>
<evidence type="ECO:0000313" key="8">
    <source>
        <dbReference type="EMBL" id="ETW93426.1"/>
    </source>
</evidence>
<dbReference type="PANTHER" id="PTHR30329:SF21">
    <property type="entry name" value="LIPOPROTEIN YIAD-RELATED"/>
    <property type="match status" value="1"/>
</dbReference>
<dbReference type="PANTHER" id="PTHR30329">
    <property type="entry name" value="STATOR ELEMENT OF FLAGELLAR MOTOR COMPLEX"/>
    <property type="match status" value="1"/>
</dbReference>
<comment type="caution">
    <text evidence="8">The sequence shown here is derived from an EMBL/GenBank/DDBJ whole genome shotgun (WGS) entry which is preliminary data.</text>
</comment>
<evidence type="ECO:0000259" key="7">
    <source>
        <dbReference type="PROSITE" id="PS51123"/>
    </source>
</evidence>
<feature type="domain" description="OmpA-like" evidence="7">
    <location>
        <begin position="98"/>
        <end position="216"/>
    </location>
</feature>
<comment type="subcellular location">
    <subcellularLocation>
        <location evidence="1">Cell outer membrane</location>
    </subcellularLocation>
</comment>
<evidence type="ECO:0000256" key="4">
    <source>
        <dbReference type="PROSITE-ProRule" id="PRU00473"/>
    </source>
</evidence>
<feature type="transmembrane region" description="Helical" evidence="6">
    <location>
        <begin position="59"/>
        <end position="78"/>
    </location>
</feature>
<evidence type="ECO:0000256" key="3">
    <source>
        <dbReference type="ARBA" id="ARBA00023237"/>
    </source>
</evidence>
<dbReference type="HOGENOM" id="CLU_016890_6_0_7"/>
<evidence type="ECO:0000256" key="1">
    <source>
        <dbReference type="ARBA" id="ARBA00004442"/>
    </source>
</evidence>
<keyword evidence="6" id="KW-1133">Transmembrane helix</keyword>
<keyword evidence="9" id="KW-1185">Reference proteome</keyword>
<dbReference type="PROSITE" id="PS51123">
    <property type="entry name" value="OMPA_2"/>
    <property type="match status" value="1"/>
</dbReference>
<keyword evidence="2 4" id="KW-0472">Membrane</keyword>
<dbReference type="GO" id="GO:0009279">
    <property type="term" value="C:cell outer membrane"/>
    <property type="evidence" value="ECO:0007669"/>
    <property type="project" value="UniProtKB-SubCell"/>
</dbReference>
<dbReference type="Gene3D" id="3.30.1330.60">
    <property type="entry name" value="OmpA-like domain"/>
    <property type="match status" value="1"/>
</dbReference>
<evidence type="ECO:0000256" key="6">
    <source>
        <dbReference type="SAM" id="Phobius"/>
    </source>
</evidence>
<name>W4L7V9_ENTF1</name>
<keyword evidence="3" id="KW-0998">Cell outer membrane</keyword>
<gene>
    <name evidence="8" type="ORF">ETSY1_39295</name>
</gene>